<dbReference type="RefSeq" id="XP_008086708.1">
    <property type="nucleotide sequence ID" value="XM_008088517.1"/>
</dbReference>
<evidence type="ECO:0000259" key="4">
    <source>
        <dbReference type="Pfam" id="PF10355"/>
    </source>
</evidence>
<feature type="transmembrane region" description="Helical" evidence="2">
    <location>
        <begin position="284"/>
        <end position="310"/>
    </location>
</feature>
<dbReference type="OrthoDB" id="4491390at2759"/>
<feature type="transmembrane region" description="Helical" evidence="2">
    <location>
        <begin position="331"/>
        <end position="351"/>
    </location>
</feature>
<dbReference type="Proteomes" id="UP000016922">
    <property type="component" value="Unassembled WGS sequence"/>
</dbReference>
<feature type="compositionally biased region" description="Low complexity" evidence="1">
    <location>
        <begin position="177"/>
        <end position="193"/>
    </location>
</feature>
<keyword evidence="6" id="KW-1185">Reference proteome</keyword>
<dbReference type="EMBL" id="KE145371">
    <property type="protein sequence ID" value="EPE25389.1"/>
    <property type="molecule type" value="Genomic_DNA"/>
</dbReference>
<dbReference type="KEGG" id="glz:GLAREA_01301"/>
<protein>
    <recommendedName>
        <fullName evidence="7">Integral membrane protein</fullName>
    </recommendedName>
</protein>
<feature type="transmembrane region" description="Helical" evidence="2">
    <location>
        <begin position="52"/>
        <end position="74"/>
    </location>
</feature>
<evidence type="ECO:0000313" key="5">
    <source>
        <dbReference type="EMBL" id="EPE25389.1"/>
    </source>
</evidence>
<dbReference type="AlphaFoldDB" id="S3CJJ4"/>
<feature type="transmembrane region" description="Helical" evidence="2">
    <location>
        <begin position="252"/>
        <end position="272"/>
    </location>
</feature>
<dbReference type="HOGENOM" id="CLU_012543_1_0_1"/>
<feature type="transmembrane region" description="Helical" evidence="2">
    <location>
        <begin position="86"/>
        <end position="103"/>
    </location>
</feature>
<evidence type="ECO:0000313" key="6">
    <source>
        <dbReference type="Proteomes" id="UP000016922"/>
    </source>
</evidence>
<dbReference type="PANTHER" id="PTHR31685:SF3">
    <property type="entry name" value="INTEGRAL MEMBRANE PROTEIN (AFU_ORTHOLOGUE AFUA_6G12730)"/>
    <property type="match status" value="1"/>
</dbReference>
<reference evidence="5 6" key="1">
    <citation type="journal article" date="2013" name="BMC Genomics">
        <title>Genomics-driven discovery of the pneumocandin biosynthetic gene cluster in the fungus Glarea lozoyensis.</title>
        <authorList>
            <person name="Chen L."/>
            <person name="Yue Q."/>
            <person name="Zhang X."/>
            <person name="Xiang M."/>
            <person name="Wang C."/>
            <person name="Li S."/>
            <person name="Che Y."/>
            <person name="Ortiz-Lopez F.J."/>
            <person name="Bills G.F."/>
            <person name="Liu X."/>
            <person name="An Z."/>
        </authorList>
    </citation>
    <scope>NUCLEOTIDE SEQUENCE [LARGE SCALE GENOMIC DNA]</scope>
    <source>
        <strain evidence="6">ATCC 20868 / MF5171</strain>
    </source>
</reference>
<dbReference type="InterPro" id="IPR018827">
    <property type="entry name" value="YTP1_C"/>
</dbReference>
<dbReference type="Pfam" id="PF10348">
    <property type="entry name" value="DUF2427"/>
    <property type="match status" value="1"/>
</dbReference>
<feature type="transmembrane region" description="Helical" evidence="2">
    <location>
        <begin position="363"/>
        <end position="380"/>
    </location>
</feature>
<evidence type="ECO:0000256" key="1">
    <source>
        <dbReference type="SAM" id="MobiDB-lite"/>
    </source>
</evidence>
<proteinExistence type="predicted"/>
<feature type="domain" description="DUF2427" evidence="3">
    <location>
        <begin position="42"/>
        <end position="138"/>
    </location>
</feature>
<dbReference type="PANTHER" id="PTHR31685">
    <property type="entry name" value="INTEGRAL MEMBRANE PROTEIN (AFU_ORTHOLOGUE AFUA_6G12730)-RELATED"/>
    <property type="match status" value="1"/>
</dbReference>
<dbReference type="GeneID" id="19460359"/>
<sequence>MWQPHFHIHVAVAIVFQAIPLTAISINASSEDVSSSPIPAESYFREHTSSHLLYAHIVFMFLGWICALPISVMLNIAKSNLRYPSHLAFLGLHSIGTIFGLAYNSRTPDLYPETSHNGLGWILTALIFAHFIVGIIKNSIGRTSNSGTNDEHAPFITGAPGRIISEEEHNMETPYQPSRSSSSRNASSYPNLSASSIDTDPETLLEAHLHYNSKLKHAYDEPITWSQGWDNVSGSNLLVRILDLGFDIVDRALIILGFVAICTGIVTMAGIFHEKHVFNGLAHFIKGGVFVGFGMITLGRWIGCFAEFGWAWNLKHSKLSKGTVSMSMETVECFVIFLYGITNVFLEHLSAWGEAWVPQDFEHVAISLLFIGGGLCGLMVESKALRRLVKAYPEDLPHDGEFPKYMQSQPGISINPIPAMVIFILGMILGGHHQMSMESTMMHKQFGNLLISASVARCCSYLLIQISPPHSIYPSRPPSELVCSFCCICGGFMLMASVRSSTPFAIFRVKNSSDSAMSQNRDTVQSMIDNGVNAMVVATVTMGISAMLMAWVMFILVVKGCAEKREERWRDRVVVPVQ</sequence>
<accession>S3CJJ4</accession>
<feature type="region of interest" description="Disordered" evidence="1">
    <location>
        <begin position="171"/>
        <end position="197"/>
    </location>
</feature>
<feature type="transmembrane region" description="Helical" evidence="2">
    <location>
        <begin position="118"/>
        <end position="136"/>
    </location>
</feature>
<dbReference type="eggNOG" id="ENOG502QW3E">
    <property type="taxonomic scope" value="Eukaryota"/>
</dbReference>
<gene>
    <name evidence="5" type="ORF">GLAREA_01301</name>
</gene>
<keyword evidence="2" id="KW-0472">Membrane</keyword>
<evidence type="ECO:0000259" key="3">
    <source>
        <dbReference type="Pfam" id="PF10348"/>
    </source>
</evidence>
<organism evidence="5 6">
    <name type="scientific">Glarea lozoyensis (strain ATCC 20868 / MF5171)</name>
    <dbReference type="NCBI Taxonomy" id="1116229"/>
    <lineage>
        <taxon>Eukaryota</taxon>
        <taxon>Fungi</taxon>
        <taxon>Dikarya</taxon>
        <taxon>Ascomycota</taxon>
        <taxon>Pezizomycotina</taxon>
        <taxon>Leotiomycetes</taxon>
        <taxon>Helotiales</taxon>
        <taxon>Helotiaceae</taxon>
        <taxon>Glarea</taxon>
    </lineage>
</organism>
<name>S3CJJ4_GLAL2</name>
<keyword evidence="2" id="KW-0812">Transmembrane</keyword>
<evidence type="ECO:0008006" key="7">
    <source>
        <dbReference type="Google" id="ProtNLM"/>
    </source>
</evidence>
<feature type="transmembrane region" description="Helical" evidence="2">
    <location>
        <begin position="412"/>
        <end position="429"/>
    </location>
</feature>
<dbReference type="InterPro" id="IPR018825">
    <property type="entry name" value="DUF2427"/>
</dbReference>
<keyword evidence="2" id="KW-1133">Transmembrane helix</keyword>
<evidence type="ECO:0000256" key="2">
    <source>
        <dbReference type="SAM" id="Phobius"/>
    </source>
</evidence>
<feature type="transmembrane region" description="Helical" evidence="2">
    <location>
        <begin position="534"/>
        <end position="558"/>
    </location>
</feature>
<dbReference type="OMA" id="VVIAYVC"/>
<feature type="domain" description="Protein YTP1-like C-terminal" evidence="4">
    <location>
        <begin position="257"/>
        <end position="500"/>
    </location>
</feature>
<dbReference type="Pfam" id="PF10355">
    <property type="entry name" value="Ytp1"/>
    <property type="match status" value="1"/>
</dbReference>